<feature type="compositionally biased region" description="Pro residues" evidence="1">
    <location>
        <begin position="157"/>
        <end position="167"/>
    </location>
</feature>
<protein>
    <submittedName>
        <fullName evidence="4">Uncharacterized protein LOC113502034 isoform X1</fullName>
    </submittedName>
</protein>
<feature type="region of interest" description="Disordered" evidence="1">
    <location>
        <begin position="25"/>
        <end position="81"/>
    </location>
</feature>
<dbReference type="AlphaFoldDB" id="A0A7E5WFL1"/>
<feature type="compositionally biased region" description="Basic residues" evidence="1">
    <location>
        <begin position="50"/>
        <end position="67"/>
    </location>
</feature>
<feature type="compositionally biased region" description="Polar residues" evidence="1">
    <location>
        <begin position="34"/>
        <end position="45"/>
    </location>
</feature>
<dbReference type="RefSeq" id="XP_026739202.1">
    <property type="nucleotide sequence ID" value="XM_026883401.1"/>
</dbReference>
<evidence type="ECO:0000256" key="1">
    <source>
        <dbReference type="SAM" id="MobiDB-lite"/>
    </source>
</evidence>
<feature type="compositionally biased region" description="Basic and acidic residues" evidence="1">
    <location>
        <begin position="68"/>
        <end position="81"/>
    </location>
</feature>
<feature type="signal peptide" evidence="2">
    <location>
        <begin position="1"/>
        <end position="23"/>
    </location>
</feature>
<keyword evidence="3" id="KW-1185">Reference proteome</keyword>
<dbReference type="GeneID" id="113502034"/>
<proteinExistence type="predicted"/>
<keyword evidence="2" id="KW-0732">Signal</keyword>
<dbReference type="Proteomes" id="UP000322000">
    <property type="component" value="Chromosome 16"/>
</dbReference>
<dbReference type="InParanoid" id="A0A7E5WFL1"/>
<dbReference type="KEGG" id="tnl:113502034"/>
<feature type="chain" id="PRO_5028844215" evidence="2">
    <location>
        <begin position="24"/>
        <end position="278"/>
    </location>
</feature>
<evidence type="ECO:0000313" key="3">
    <source>
        <dbReference type="Proteomes" id="UP000322000"/>
    </source>
</evidence>
<reference evidence="4" key="1">
    <citation type="submission" date="2025-08" db="UniProtKB">
        <authorList>
            <consortium name="RefSeq"/>
        </authorList>
    </citation>
    <scope>IDENTIFICATION</scope>
</reference>
<feature type="compositionally biased region" description="Low complexity" evidence="1">
    <location>
        <begin position="168"/>
        <end position="181"/>
    </location>
</feature>
<evidence type="ECO:0000256" key="2">
    <source>
        <dbReference type="SAM" id="SignalP"/>
    </source>
</evidence>
<accession>A0A7E5WFL1</accession>
<sequence length="278" mass="31781">MKSVDLKLILLLQLIYQLRNVGSSYWDDPRSAPDQESQSQEMNDYSSESKHHHHHHTRHSGHHHKKSHDHDHEHEHERDHGFALRSRYRDSDESDDCDCACNKCEQPSDCCKNMCKSACPDPRAAQGQSSLVFVPYPYPMIVPNPIIPKTPQNTTPQPQPPPPPPPTTTEMVTSTTSTEPPSQRIYLKSQNDNNMLDTVLKSVVDDYSNIIVKTPDKLKNGNNKYMLTSLRRTKPAWMPKFGIVPISDNMAEKLMSQLKSVKGLSRRQKRAADFDEKF</sequence>
<gene>
    <name evidence="4" type="primary">LOC113502034</name>
</gene>
<organism evidence="3 4">
    <name type="scientific">Trichoplusia ni</name>
    <name type="common">Cabbage looper</name>
    <dbReference type="NCBI Taxonomy" id="7111"/>
    <lineage>
        <taxon>Eukaryota</taxon>
        <taxon>Metazoa</taxon>
        <taxon>Ecdysozoa</taxon>
        <taxon>Arthropoda</taxon>
        <taxon>Hexapoda</taxon>
        <taxon>Insecta</taxon>
        <taxon>Pterygota</taxon>
        <taxon>Neoptera</taxon>
        <taxon>Endopterygota</taxon>
        <taxon>Lepidoptera</taxon>
        <taxon>Glossata</taxon>
        <taxon>Ditrysia</taxon>
        <taxon>Noctuoidea</taxon>
        <taxon>Noctuidae</taxon>
        <taxon>Plusiinae</taxon>
        <taxon>Trichoplusia</taxon>
    </lineage>
</organism>
<feature type="region of interest" description="Disordered" evidence="1">
    <location>
        <begin position="145"/>
        <end position="182"/>
    </location>
</feature>
<name>A0A7E5WFL1_TRINI</name>
<evidence type="ECO:0000313" key="4">
    <source>
        <dbReference type="RefSeq" id="XP_026739202.1"/>
    </source>
</evidence>
<dbReference type="OrthoDB" id="7448126at2759"/>